<accession>A0A815YHL3</accession>
<dbReference type="AlphaFoldDB" id="A0A815YHL3"/>
<evidence type="ECO:0000313" key="3">
    <source>
        <dbReference type="EMBL" id="CAF1681121.1"/>
    </source>
</evidence>
<evidence type="ECO:0000313" key="2">
    <source>
        <dbReference type="EMBL" id="CAF1570171.1"/>
    </source>
</evidence>
<dbReference type="Pfam" id="PF12874">
    <property type="entry name" value="zf-met"/>
    <property type="match status" value="1"/>
</dbReference>
<evidence type="ECO:0000313" key="4">
    <source>
        <dbReference type="Proteomes" id="UP000663854"/>
    </source>
</evidence>
<proteinExistence type="predicted"/>
<keyword evidence="5" id="KW-1185">Reference proteome</keyword>
<organism evidence="2 4">
    <name type="scientific">Rotaria sordida</name>
    <dbReference type="NCBI Taxonomy" id="392033"/>
    <lineage>
        <taxon>Eukaryota</taxon>
        <taxon>Metazoa</taxon>
        <taxon>Spiralia</taxon>
        <taxon>Gnathifera</taxon>
        <taxon>Rotifera</taxon>
        <taxon>Eurotatoria</taxon>
        <taxon>Bdelloidea</taxon>
        <taxon>Philodinida</taxon>
        <taxon>Philodinidae</taxon>
        <taxon>Rotaria</taxon>
    </lineage>
</organism>
<comment type="caution">
    <text evidence="2">The sequence shown here is derived from an EMBL/GenBank/DDBJ whole genome shotgun (WGS) entry which is preliminary data.</text>
</comment>
<reference evidence="2" key="1">
    <citation type="submission" date="2021-02" db="EMBL/GenBank/DDBJ databases">
        <authorList>
            <person name="Nowell W R."/>
        </authorList>
    </citation>
    <scope>NUCLEOTIDE SEQUENCE</scope>
</reference>
<dbReference type="Proteomes" id="UP000663854">
    <property type="component" value="Unassembled WGS sequence"/>
</dbReference>
<evidence type="ECO:0000259" key="1">
    <source>
        <dbReference type="Pfam" id="PF12874"/>
    </source>
</evidence>
<evidence type="ECO:0000313" key="5">
    <source>
        <dbReference type="Proteomes" id="UP000663870"/>
    </source>
</evidence>
<gene>
    <name evidence="3" type="ORF">JXQ802_LOCUS59172</name>
    <name evidence="2" type="ORF">PYM288_LOCUS42516</name>
</gene>
<dbReference type="EMBL" id="CAJNOH010016334">
    <property type="protein sequence ID" value="CAF1570171.1"/>
    <property type="molecule type" value="Genomic_DNA"/>
</dbReference>
<protein>
    <recommendedName>
        <fullName evidence="1">C2H2-type domain-containing protein</fullName>
    </recommendedName>
</protein>
<feature type="non-terminal residue" evidence="2">
    <location>
        <position position="1"/>
    </location>
</feature>
<name>A0A815YHL3_9BILA</name>
<dbReference type="InterPro" id="IPR013087">
    <property type="entry name" value="Znf_C2H2_type"/>
</dbReference>
<feature type="non-terminal residue" evidence="2">
    <location>
        <position position="72"/>
    </location>
</feature>
<dbReference type="Proteomes" id="UP000663870">
    <property type="component" value="Unassembled WGS sequence"/>
</dbReference>
<dbReference type="EMBL" id="CAJNOL010018285">
    <property type="protein sequence ID" value="CAF1681121.1"/>
    <property type="molecule type" value="Genomic_DNA"/>
</dbReference>
<sequence>RGFHPFWCATCALGFPHQVAYQDHLRSDIPCNVPGCSYAASEQLVRIHHLNIHENNLRNRMSNNILHQTRPM</sequence>
<feature type="domain" description="C2H2-type" evidence="1">
    <location>
        <begin position="6"/>
        <end position="27"/>
    </location>
</feature>